<name>A0A9X0BXS1_9EURO</name>
<feature type="compositionally biased region" description="Basic and acidic residues" evidence="1">
    <location>
        <begin position="266"/>
        <end position="282"/>
    </location>
</feature>
<evidence type="ECO:0000313" key="2">
    <source>
        <dbReference type="EMBL" id="KAJ5488774.1"/>
    </source>
</evidence>
<dbReference type="EMBL" id="JAPWDQ010000004">
    <property type="protein sequence ID" value="KAJ5488774.1"/>
    <property type="molecule type" value="Genomic_DNA"/>
</dbReference>
<proteinExistence type="predicted"/>
<dbReference type="Proteomes" id="UP001148312">
    <property type="component" value="Unassembled WGS sequence"/>
</dbReference>
<dbReference type="GeneID" id="81623515"/>
<evidence type="ECO:0000313" key="3">
    <source>
        <dbReference type="Proteomes" id="UP001148312"/>
    </source>
</evidence>
<dbReference type="RefSeq" id="XP_056790807.1">
    <property type="nucleotide sequence ID" value="XM_056933266.1"/>
</dbReference>
<keyword evidence="3" id="KW-1185">Reference proteome</keyword>
<feature type="non-terminal residue" evidence="2">
    <location>
        <position position="306"/>
    </location>
</feature>
<reference evidence="2" key="2">
    <citation type="journal article" date="2023" name="IMA Fungus">
        <title>Comparative genomic study of the Penicillium genus elucidates a diverse pangenome and 15 lateral gene transfer events.</title>
        <authorList>
            <person name="Petersen C."/>
            <person name="Sorensen T."/>
            <person name="Nielsen M.R."/>
            <person name="Sondergaard T.E."/>
            <person name="Sorensen J.L."/>
            <person name="Fitzpatrick D.A."/>
            <person name="Frisvad J.C."/>
            <person name="Nielsen K.L."/>
        </authorList>
    </citation>
    <scope>NUCLEOTIDE SEQUENCE</scope>
    <source>
        <strain evidence="2">IBT 30728</strain>
    </source>
</reference>
<gene>
    <name evidence="2" type="ORF">N7539_003664</name>
</gene>
<organism evidence="2 3">
    <name type="scientific">Penicillium diatomitis</name>
    <dbReference type="NCBI Taxonomy" id="2819901"/>
    <lineage>
        <taxon>Eukaryota</taxon>
        <taxon>Fungi</taxon>
        <taxon>Dikarya</taxon>
        <taxon>Ascomycota</taxon>
        <taxon>Pezizomycotina</taxon>
        <taxon>Eurotiomycetes</taxon>
        <taxon>Eurotiomycetidae</taxon>
        <taxon>Eurotiales</taxon>
        <taxon>Aspergillaceae</taxon>
        <taxon>Penicillium</taxon>
    </lineage>
</organism>
<feature type="compositionally biased region" description="Basic residues" evidence="1">
    <location>
        <begin position="252"/>
        <end position="265"/>
    </location>
</feature>
<feature type="region of interest" description="Disordered" evidence="1">
    <location>
        <begin position="244"/>
        <end position="292"/>
    </location>
</feature>
<sequence length="306" mass="35091">FVYSWRVAVIKMSSAASLNDLLIQWRSVSLPSPVLQDILQDEGKTHTLMNMIHRQYNFLLRYRSARLDDHEMSAFDRAFVELAVSPGIQHGNIPLLELFLQEYLMVNSVQSYLEKRQIVFSRLIAEELIEQGTFNVTVKTEGVSAHPILTSFDSALEKLVGVYQEAKADVYFGDANKTGYSSKMTDKFKNVCFLRDSAENVYRHMVQNHLEGHPLFPEVKKMVDVSSSHAEHLAGGRKRIFELPVEEDTRPASRRKRAHHGGVYRRARDSYRPDRDSSRARDQPITYGPAYDSDRALECKKEYDSA</sequence>
<evidence type="ECO:0000256" key="1">
    <source>
        <dbReference type="SAM" id="MobiDB-lite"/>
    </source>
</evidence>
<accession>A0A9X0BXS1</accession>
<reference evidence="2" key="1">
    <citation type="submission" date="2022-12" db="EMBL/GenBank/DDBJ databases">
        <authorList>
            <person name="Petersen C."/>
        </authorList>
    </citation>
    <scope>NUCLEOTIDE SEQUENCE</scope>
    <source>
        <strain evidence="2">IBT 30728</strain>
    </source>
</reference>
<dbReference type="AlphaFoldDB" id="A0A9X0BXS1"/>
<comment type="caution">
    <text evidence="2">The sequence shown here is derived from an EMBL/GenBank/DDBJ whole genome shotgun (WGS) entry which is preliminary data.</text>
</comment>
<protein>
    <submittedName>
        <fullName evidence="2">Uncharacterized protein</fullName>
    </submittedName>
</protein>